<sequence>MNSTIVSALVLCGVVFAMAFQEPCKDEIGNEYQHGSTFYNEENCNRCFCTNGILGCTRMPCVKPPPEGVCEYNGLRYNAGDSFKDTDGCNTCRCMRTGMVACTYKACARG</sequence>
<feature type="domain" description="Pacifastin" evidence="2">
    <location>
        <begin position="80"/>
        <end position="109"/>
    </location>
</feature>
<comment type="caution">
    <text evidence="3">The sequence shown here is derived from an EMBL/GenBank/DDBJ whole genome shotgun (WGS) entry which is preliminary data.</text>
</comment>
<dbReference type="InterPro" id="IPR008037">
    <property type="entry name" value="Pacifastin_dom"/>
</dbReference>
<protein>
    <recommendedName>
        <fullName evidence="2">Pacifastin domain-containing protein</fullName>
    </recommendedName>
</protein>
<feature type="chain" id="PRO_5038855168" description="Pacifastin domain-containing protein" evidence="1">
    <location>
        <begin position="20"/>
        <end position="110"/>
    </location>
</feature>
<dbReference type="OrthoDB" id="6041417at2759"/>
<proteinExistence type="predicted"/>
<dbReference type="Proteomes" id="UP000828390">
    <property type="component" value="Unassembled WGS sequence"/>
</dbReference>
<dbReference type="GO" id="GO:0030414">
    <property type="term" value="F:peptidase inhibitor activity"/>
    <property type="evidence" value="ECO:0007669"/>
    <property type="project" value="InterPro"/>
</dbReference>
<organism evidence="3 4">
    <name type="scientific">Dreissena polymorpha</name>
    <name type="common">Zebra mussel</name>
    <name type="synonym">Mytilus polymorpha</name>
    <dbReference type="NCBI Taxonomy" id="45954"/>
    <lineage>
        <taxon>Eukaryota</taxon>
        <taxon>Metazoa</taxon>
        <taxon>Spiralia</taxon>
        <taxon>Lophotrochozoa</taxon>
        <taxon>Mollusca</taxon>
        <taxon>Bivalvia</taxon>
        <taxon>Autobranchia</taxon>
        <taxon>Heteroconchia</taxon>
        <taxon>Euheterodonta</taxon>
        <taxon>Imparidentia</taxon>
        <taxon>Neoheterodontei</taxon>
        <taxon>Myida</taxon>
        <taxon>Dreissenoidea</taxon>
        <taxon>Dreissenidae</taxon>
        <taxon>Dreissena</taxon>
    </lineage>
</organism>
<keyword evidence="1" id="KW-0732">Signal</keyword>
<reference evidence="3" key="1">
    <citation type="journal article" date="2019" name="bioRxiv">
        <title>The Genome of the Zebra Mussel, Dreissena polymorpha: A Resource for Invasive Species Research.</title>
        <authorList>
            <person name="McCartney M.A."/>
            <person name="Auch B."/>
            <person name="Kono T."/>
            <person name="Mallez S."/>
            <person name="Zhang Y."/>
            <person name="Obille A."/>
            <person name="Becker A."/>
            <person name="Abrahante J.E."/>
            <person name="Garbe J."/>
            <person name="Badalamenti J.P."/>
            <person name="Herman A."/>
            <person name="Mangelson H."/>
            <person name="Liachko I."/>
            <person name="Sullivan S."/>
            <person name="Sone E.D."/>
            <person name="Koren S."/>
            <person name="Silverstein K.A.T."/>
            <person name="Beckman K.B."/>
            <person name="Gohl D.M."/>
        </authorList>
    </citation>
    <scope>NUCLEOTIDE SEQUENCE</scope>
    <source>
        <strain evidence="3">Duluth1</strain>
        <tissue evidence="3">Whole animal</tissue>
    </source>
</reference>
<dbReference type="Pfam" id="PF05375">
    <property type="entry name" value="Pacifastin_I"/>
    <property type="match status" value="2"/>
</dbReference>
<feature type="signal peptide" evidence="1">
    <location>
        <begin position="1"/>
        <end position="19"/>
    </location>
</feature>
<gene>
    <name evidence="3" type="ORF">DPMN_127377</name>
</gene>
<accession>A0A9D4JUT0</accession>
<dbReference type="AlphaFoldDB" id="A0A9D4JUT0"/>
<dbReference type="Gene3D" id="2.10.70.10">
    <property type="entry name" value="Complement Module, domain 1"/>
    <property type="match status" value="2"/>
</dbReference>
<keyword evidence="4" id="KW-1185">Reference proteome</keyword>
<dbReference type="EMBL" id="JAIWYP010000005">
    <property type="protein sequence ID" value="KAH3825500.1"/>
    <property type="molecule type" value="Genomic_DNA"/>
</dbReference>
<evidence type="ECO:0000259" key="2">
    <source>
        <dbReference type="Pfam" id="PF05375"/>
    </source>
</evidence>
<name>A0A9D4JUT0_DREPO</name>
<evidence type="ECO:0000313" key="3">
    <source>
        <dbReference type="EMBL" id="KAH3825500.1"/>
    </source>
</evidence>
<feature type="domain" description="Pacifastin" evidence="2">
    <location>
        <begin position="34"/>
        <end position="65"/>
    </location>
</feature>
<reference evidence="3" key="2">
    <citation type="submission" date="2020-11" db="EMBL/GenBank/DDBJ databases">
        <authorList>
            <person name="McCartney M.A."/>
            <person name="Auch B."/>
            <person name="Kono T."/>
            <person name="Mallez S."/>
            <person name="Becker A."/>
            <person name="Gohl D.M."/>
            <person name="Silverstein K.A.T."/>
            <person name="Koren S."/>
            <person name="Bechman K.B."/>
            <person name="Herman A."/>
            <person name="Abrahante J.E."/>
            <person name="Garbe J."/>
        </authorList>
    </citation>
    <scope>NUCLEOTIDE SEQUENCE</scope>
    <source>
        <strain evidence="3">Duluth1</strain>
        <tissue evidence="3">Whole animal</tissue>
    </source>
</reference>
<evidence type="ECO:0000256" key="1">
    <source>
        <dbReference type="SAM" id="SignalP"/>
    </source>
</evidence>
<dbReference type="SUPFAM" id="SSF57603">
    <property type="entry name" value="FnI-like domain"/>
    <property type="match status" value="2"/>
</dbReference>
<evidence type="ECO:0000313" key="4">
    <source>
        <dbReference type="Proteomes" id="UP000828390"/>
    </source>
</evidence>